<dbReference type="Gene3D" id="1.10.286.20">
    <property type="match status" value="1"/>
</dbReference>
<evidence type="ECO:0000259" key="7">
    <source>
        <dbReference type="Pfam" id="PF00889"/>
    </source>
</evidence>
<dbReference type="EMBL" id="JAEEGA010000013">
    <property type="protein sequence ID" value="MBP1042926.1"/>
    <property type="molecule type" value="Genomic_DNA"/>
</dbReference>
<dbReference type="InterPro" id="IPR014039">
    <property type="entry name" value="Transl_elong_EFTs/EF1B_dimer"/>
</dbReference>
<keyword evidence="4 6" id="KW-0648">Protein biosynthesis</keyword>
<evidence type="ECO:0000256" key="4">
    <source>
        <dbReference type="ARBA" id="ARBA00022917"/>
    </source>
</evidence>
<gene>
    <name evidence="6 8" type="primary">tsf</name>
    <name evidence="8" type="ORF">I6N95_18075</name>
</gene>
<dbReference type="InterPro" id="IPR009060">
    <property type="entry name" value="UBA-like_sf"/>
</dbReference>
<keyword evidence="9" id="KW-1185">Reference proteome</keyword>
<dbReference type="Pfam" id="PF00889">
    <property type="entry name" value="EF_TS"/>
    <property type="match status" value="1"/>
</dbReference>
<comment type="caution">
    <text evidence="8">The sequence shown here is derived from an EMBL/GenBank/DDBJ whole genome shotgun (WGS) entry which is preliminary data.</text>
</comment>
<keyword evidence="3 6" id="KW-0251">Elongation factor</keyword>
<dbReference type="SUPFAM" id="SSF54713">
    <property type="entry name" value="Elongation factor Ts (EF-Ts), dimerisation domain"/>
    <property type="match status" value="2"/>
</dbReference>
<accession>A0A940SX62</accession>
<evidence type="ECO:0000256" key="6">
    <source>
        <dbReference type="HAMAP-Rule" id="MF_00050"/>
    </source>
</evidence>
<feature type="domain" description="Translation elongation factor EFTs/EF1B dimerisation" evidence="7">
    <location>
        <begin position="71"/>
        <end position="284"/>
    </location>
</feature>
<evidence type="ECO:0000313" key="8">
    <source>
        <dbReference type="EMBL" id="MBP1042926.1"/>
    </source>
</evidence>
<dbReference type="AlphaFoldDB" id="A0A940SX62"/>
<evidence type="ECO:0000256" key="3">
    <source>
        <dbReference type="ARBA" id="ARBA00022768"/>
    </source>
</evidence>
<proteinExistence type="inferred from homology"/>
<dbReference type="PANTHER" id="PTHR11741:SF0">
    <property type="entry name" value="ELONGATION FACTOR TS, MITOCHONDRIAL"/>
    <property type="match status" value="1"/>
</dbReference>
<organism evidence="8 9">
    <name type="scientific">Vagococcus allomyrinae</name>
    <dbReference type="NCBI Taxonomy" id="2794353"/>
    <lineage>
        <taxon>Bacteria</taxon>
        <taxon>Bacillati</taxon>
        <taxon>Bacillota</taxon>
        <taxon>Bacilli</taxon>
        <taxon>Lactobacillales</taxon>
        <taxon>Enterococcaceae</taxon>
        <taxon>Vagococcus</taxon>
    </lineage>
</organism>
<comment type="function">
    <text evidence="5 6">Associates with the EF-Tu.GDP complex and induces the exchange of GDP to GTP. It remains bound to the aminoacyl-tRNA.EF-Tu.GTP complex up to the GTP hydrolysis stage on the ribosome.</text>
</comment>
<comment type="subcellular location">
    <subcellularLocation>
        <location evidence="6">Cytoplasm</location>
    </subcellularLocation>
</comment>
<dbReference type="Gene3D" id="1.10.8.10">
    <property type="entry name" value="DNA helicase RuvA subunit, C-terminal domain"/>
    <property type="match status" value="1"/>
</dbReference>
<dbReference type="InterPro" id="IPR036402">
    <property type="entry name" value="EF-Ts_dimer_sf"/>
</dbReference>
<dbReference type="SUPFAM" id="SSF46934">
    <property type="entry name" value="UBA-like"/>
    <property type="match status" value="1"/>
</dbReference>
<keyword evidence="6" id="KW-0963">Cytoplasm</keyword>
<dbReference type="Proteomes" id="UP000674938">
    <property type="component" value="Unassembled WGS sequence"/>
</dbReference>
<reference evidence="8" key="1">
    <citation type="submission" date="2020-12" db="EMBL/GenBank/DDBJ databases">
        <title>Vagococcus allomyrinae sp. nov. and Enterococcus lavae sp. nov., isolated from the larvae of Allomyrina dichotoma.</title>
        <authorList>
            <person name="Lee S.D."/>
        </authorList>
    </citation>
    <scope>NUCLEOTIDE SEQUENCE</scope>
    <source>
        <strain evidence="8">BWB3-3</strain>
    </source>
</reference>
<dbReference type="GO" id="GO:0005737">
    <property type="term" value="C:cytoplasm"/>
    <property type="evidence" value="ECO:0007669"/>
    <property type="project" value="UniProtKB-SubCell"/>
</dbReference>
<evidence type="ECO:0000313" key="9">
    <source>
        <dbReference type="Proteomes" id="UP000674938"/>
    </source>
</evidence>
<protein>
    <recommendedName>
        <fullName evidence="2 6">Elongation factor Ts</fullName>
        <shortName evidence="6">EF-Ts</shortName>
    </recommendedName>
</protein>
<dbReference type="HAMAP" id="MF_00050">
    <property type="entry name" value="EF_Ts"/>
    <property type="match status" value="1"/>
</dbReference>
<feature type="region of interest" description="Involved in Mg(2+) ion dislocation from EF-Tu" evidence="6">
    <location>
        <begin position="80"/>
        <end position="83"/>
    </location>
</feature>
<dbReference type="InterPro" id="IPR001816">
    <property type="entry name" value="Transl_elong_EFTs/EF1B"/>
</dbReference>
<dbReference type="Gene3D" id="3.30.479.20">
    <property type="entry name" value="Elongation factor Ts, dimerisation domain"/>
    <property type="match status" value="2"/>
</dbReference>
<dbReference type="RefSeq" id="WP_209530642.1">
    <property type="nucleotide sequence ID" value="NZ_JAEEGA010000013.1"/>
</dbReference>
<dbReference type="PANTHER" id="PTHR11741">
    <property type="entry name" value="ELONGATION FACTOR TS"/>
    <property type="match status" value="1"/>
</dbReference>
<evidence type="ECO:0000256" key="5">
    <source>
        <dbReference type="ARBA" id="ARBA00025453"/>
    </source>
</evidence>
<comment type="similarity">
    <text evidence="1 6">Belongs to the EF-Ts family.</text>
</comment>
<dbReference type="GO" id="GO:0003746">
    <property type="term" value="F:translation elongation factor activity"/>
    <property type="evidence" value="ECO:0007669"/>
    <property type="project" value="UniProtKB-UniRule"/>
</dbReference>
<evidence type="ECO:0000256" key="1">
    <source>
        <dbReference type="ARBA" id="ARBA00005532"/>
    </source>
</evidence>
<dbReference type="CDD" id="cd14275">
    <property type="entry name" value="UBA_EF-Ts"/>
    <property type="match status" value="1"/>
</dbReference>
<evidence type="ECO:0000256" key="2">
    <source>
        <dbReference type="ARBA" id="ARBA00016956"/>
    </source>
</evidence>
<name>A0A940SX62_9ENTE</name>
<sequence>MIINWKDVKYLRELTHQGMLECKNALKEANNDIEVARKLLNVRSTEGNEKEARVASETRIFMSVDRFSSSGVMVEAACETDFVANNRHFVAFFDTLMELIYQTTVTSVSELLLEPWNGSDKIKDELNRLQHKLGEKIEISRFDRVEKQPFHSVYGYVHDDYLTKGKKGALLVVKQTSIEPTSDLAFNALIHKIVMQIVATEVKYVSREEVPKKVRAACENQFEEEVSVMAVEAKTKAKIVANKLEKYYKQNCLLEQDFIFSEEGMSILDVLATVGKQPLLLKRFVKY</sequence>
<dbReference type="NCBIfam" id="TIGR00116">
    <property type="entry name" value="tsf"/>
    <property type="match status" value="1"/>
</dbReference>